<evidence type="ECO:0000313" key="4">
    <source>
        <dbReference type="Proteomes" id="UP001589587"/>
    </source>
</evidence>
<gene>
    <name evidence="3" type="ORF">ACFFQ6_33380</name>
</gene>
<dbReference type="GeneID" id="93806438"/>
<dbReference type="RefSeq" id="WP_003944203.1">
    <property type="nucleotide sequence ID" value="NZ_JBEUOO010000037.1"/>
</dbReference>
<reference evidence="3 4" key="1">
    <citation type="submission" date="2024-09" db="EMBL/GenBank/DDBJ databases">
        <authorList>
            <person name="Sun Q."/>
            <person name="Mori K."/>
        </authorList>
    </citation>
    <scope>NUCLEOTIDE SEQUENCE [LARGE SCALE GENOMIC DNA]</scope>
    <source>
        <strain evidence="3 4">JCM 11411</strain>
    </source>
</reference>
<keyword evidence="4" id="KW-1185">Reference proteome</keyword>
<evidence type="ECO:0000256" key="2">
    <source>
        <dbReference type="SAM" id="SignalP"/>
    </source>
</evidence>
<proteinExistence type="predicted"/>
<sequence>MITRKRSLALAALTSAALVLTACGGSDEPEDHAVETSAEADSSWTVPPLPSTDVLAESSQSGSAPTTVPSPPTAPPALTTTPPPALPDTLAGANENDAQSVMLAAARTMLSYAPGKDVNQSAAAQRAAPLLDERYYAANADSFIALAPITGKQWQNWADDHAIVIATASIAGDEHPADQPEKVSRVLAVTQTATGPDGKELSKNTFAVYMSAIKLDVWRVSAVAVR</sequence>
<evidence type="ECO:0000256" key="1">
    <source>
        <dbReference type="SAM" id="MobiDB-lite"/>
    </source>
</evidence>
<feature type="compositionally biased region" description="Pro residues" evidence="1">
    <location>
        <begin position="68"/>
        <end position="86"/>
    </location>
</feature>
<evidence type="ECO:0000313" key="3">
    <source>
        <dbReference type="EMBL" id="MFB9784597.1"/>
    </source>
</evidence>
<evidence type="ECO:0008006" key="5">
    <source>
        <dbReference type="Google" id="ProtNLM"/>
    </source>
</evidence>
<dbReference type="EMBL" id="JBHMAS010000090">
    <property type="protein sequence ID" value="MFB9784597.1"/>
    <property type="molecule type" value="Genomic_DNA"/>
</dbReference>
<protein>
    <recommendedName>
        <fullName evidence="5">Mce-associated membrane protein</fullName>
    </recommendedName>
</protein>
<dbReference type="Proteomes" id="UP001589587">
    <property type="component" value="Unassembled WGS sequence"/>
</dbReference>
<feature type="signal peptide" evidence="2">
    <location>
        <begin position="1"/>
        <end position="22"/>
    </location>
</feature>
<dbReference type="PROSITE" id="PS51257">
    <property type="entry name" value="PROKAR_LIPOPROTEIN"/>
    <property type="match status" value="1"/>
</dbReference>
<feature type="chain" id="PRO_5045808608" description="Mce-associated membrane protein" evidence="2">
    <location>
        <begin position="23"/>
        <end position="226"/>
    </location>
</feature>
<comment type="caution">
    <text evidence="3">The sequence shown here is derived from an EMBL/GenBank/DDBJ whole genome shotgun (WGS) entry which is preliminary data.</text>
</comment>
<organism evidence="3 4">
    <name type="scientific">Rhodococcus baikonurensis</name>
    <dbReference type="NCBI Taxonomy" id="172041"/>
    <lineage>
        <taxon>Bacteria</taxon>
        <taxon>Bacillati</taxon>
        <taxon>Actinomycetota</taxon>
        <taxon>Actinomycetes</taxon>
        <taxon>Mycobacteriales</taxon>
        <taxon>Nocardiaceae</taxon>
        <taxon>Rhodococcus</taxon>
        <taxon>Rhodococcus erythropolis group</taxon>
    </lineage>
</organism>
<feature type="region of interest" description="Disordered" evidence="1">
    <location>
        <begin position="27"/>
        <end position="92"/>
    </location>
</feature>
<keyword evidence="2" id="KW-0732">Signal</keyword>
<accession>A0ABV5XRP8</accession>
<name>A0ABV5XRP8_9NOCA</name>